<dbReference type="EMBL" id="QRYP01000002">
    <property type="protein sequence ID" value="RGV00639.1"/>
    <property type="molecule type" value="Genomic_DNA"/>
</dbReference>
<organism evidence="1 2">
    <name type="scientific">Segatella copri</name>
    <dbReference type="NCBI Taxonomy" id="165179"/>
    <lineage>
        <taxon>Bacteria</taxon>
        <taxon>Pseudomonadati</taxon>
        <taxon>Bacteroidota</taxon>
        <taxon>Bacteroidia</taxon>
        <taxon>Bacteroidales</taxon>
        <taxon>Prevotellaceae</taxon>
        <taxon>Segatella</taxon>
    </lineage>
</organism>
<comment type="caution">
    <text evidence="1">The sequence shown here is derived from an EMBL/GenBank/DDBJ whole genome shotgun (WGS) entry which is preliminary data.</text>
</comment>
<name>A0AA92TW38_9BACT</name>
<evidence type="ECO:0000313" key="2">
    <source>
        <dbReference type="Proteomes" id="UP000285236"/>
    </source>
</evidence>
<evidence type="ECO:0000313" key="1">
    <source>
        <dbReference type="EMBL" id="RGV00639.1"/>
    </source>
</evidence>
<gene>
    <name evidence="1" type="ORF">DWW35_01125</name>
</gene>
<dbReference type="Proteomes" id="UP000285236">
    <property type="component" value="Unassembled WGS sequence"/>
</dbReference>
<reference evidence="1 2" key="1">
    <citation type="submission" date="2018-08" db="EMBL/GenBank/DDBJ databases">
        <title>A genome reference for cultivated species of the human gut microbiota.</title>
        <authorList>
            <person name="Zou Y."/>
            <person name="Xue W."/>
            <person name="Luo G."/>
        </authorList>
    </citation>
    <scope>NUCLEOTIDE SEQUENCE [LARGE SCALE GENOMIC DNA]</scope>
    <source>
        <strain evidence="1 2">AF15-25</strain>
    </source>
</reference>
<sequence>MTWNRQRVIYKFLGMDFILSKKQYCDLMKLDGRNAVSLFLYLLDKADDEGSLTVGIRTISSELYIGLQTVRTLLKKMYLTHMLTHQVTHQGSVITICDIESYRVKKKRASTPANTPANTPKTIEERKADFAERLKPYLEKYGKDTLNNFYQYWTQVNDGGVKMLFEKQKAFQIPNRLATWRRNGYGSNEKLPNVMNLQNSKEIDYGKGLERFDR</sequence>
<proteinExistence type="predicted"/>
<dbReference type="AlphaFoldDB" id="A0AA92TW38"/>
<protein>
    <submittedName>
        <fullName evidence="1">Uncharacterized protein</fullName>
    </submittedName>
</protein>
<accession>A0AA92TW38</accession>